<dbReference type="Gene3D" id="3.80.10.10">
    <property type="entry name" value="Ribonuclease Inhibitor"/>
    <property type="match status" value="1"/>
</dbReference>
<gene>
    <name evidence="1" type="ORF">MTR67_024819</name>
</gene>
<sequence length="243" mass="27944">MRLQWLALTSDSLSRIARLPNLQELSLEDATIEEGKEWNMEDVTFQNLKYLTLVRVKFSEWQVDAEKSFPVLEELYIRRCDELMDIPDSFGDIASLELIKVRFCPQLIESTINIKEYVEEMTGEDKLDVCLYSCPLYSFFYDRGVWAKIKEYVEEMTGDKLEIRSNEHIFGACFQNGDMTWWIGKLLFSPLLCSTKTNTFAFLSSSYAKQKCRLVVSCQSNFEVEMVKGHCATPDGMSCSAGG</sequence>
<dbReference type="InterPro" id="IPR032675">
    <property type="entry name" value="LRR_dom_sf"/>
</dbReference>
<keyword evidence="2" id="KW-1185">Reference proteome</keyword>
<accession>A0AAF0TTA7</accession>
<dbReference type="SUPFAM" id="SSF52047">
    <property type="entry name" value="RNI-like"/>
    <property type="match status" value="1"/>
</dbReference>
<name>A0AAF0TTA7_SOLVR</name>
<organism evidence="1 2">
    <name type="scientific">Solanum verrucosum</name>
    <dbReference type="NCBI Taxonomy" id="315347"/>
    <lineage>
        <taxon>Eukaryota</taxon>
        <taxon>Viridiplantae</taxon>
        <taxon>Streptophyta</taxon>
        <taxon>Embryophyta</taxon>
        <taxon>Tracheophyta</taxon>
        <taxon>Spermatophyta</taxon>
        <taxon>Magnoliopsida</taxon>
        <taxon>eudicotyledons</taxon>
        <taxon>Gunneridae</taxon>
        <taxon>Pentapetalae</taxon>
        <taxon>asterids</taxon>
        <taxon>lamiids</taxon>
        <taxon>Solanales</taxon>
        <taxon>Solanaceae</taxon>
        <taxon>Solanoideae</taxon>
        <taxon>Solaneae</taxon>
        <taxon>Solanum</taxon>
    </lineage>
</organism>
<dbReference type="PANTHER" id="PTHR15140">
    <property type="entry name" value="TUBULIN-SPECIFIC CHAPERONE E"/>
    <property type="match status" value="1"/>
</dbReference>
<evidence type="ECO:0000313" key="2">
    <source>
        <dbReference type="Proteomes" id="UP001234989"/>
    </source>
</evidence>
<dbReference type="PANTHER" id="PTHR15140:SF38">
    <property type="entry name" value="NB-ARC DOMAIN-CONTAINING PROTEIN"/>
    <property type="match status" value="1"/>
</dbReference>
<dbReference type="Proteomes" id="UP001234989">
    <property type="component" value="Chromosome 5"/>
</dbReference>
<reference evidence="1" key="1">
    <citation type="submission" date="2023-08" db="EMBL/GenBank/DDBJ databases">
        <title>A de novo genome assembly of Solanum verrucosum Schlechtendal, a Mexican diploid species geographically isolated from the other diploid A-genome species in potato relatives.</title>
        <authorList>
            <person name="Hosaka K."/>
        </authorList>
    </citation>
    <scope>NUCLEOTIDE SEQUENCE</scope>
    <source>
        <tissue evidence="1">Young leaves</tissue>
    </source>
</reference>
<evidence type="ECO:0000313" key="1">
    <source>
        <dbReference type="EMBL" id="WMV31434.1"/>
    </source>
</evidence>
<proteinExistence type="predicted"/>
<protein>
    <submittedName>
        <fullName evidence="1">Uncharacterized protein</fullName>
    </submittedName>
</protein>
<dbReference type="AlphaFoldDB" id="A0AAF0TTA7"/>
<dbReference type="EMBL" id="CP133616">
    <property type="protein sequence ID" value="WMV31434.1"/>
    <property type="molecule type" value="Genomic_DNA"/>
</dbReference>